<proteinExistence type="inferred from homology"/>
<dbReference type="InterPro" id="IPR014756">
    <property type="entry name" value="Ig_E-set"/>
</dbReference>
<dbReference type="Gene3D" id="2.60.40.640">
    <property type="match status" value="2"/>
</dbReference>
<dbReference type="Proteomes" id="UP001186944">
    <property type="component" value="Unassembled WGS sequence"/>
</dbReference>
<dbReference type="PANTHER" id="PTHR11188">
    <property type="entry name" value="ARRESTIN DOMAIN CONTAINING PROTEIN"/>
    <property type="match status" value="1"/>
</dbReference>
<feature type="domain" description="Arrestin C-terminal-like" evidence="2">
    <location>
        <begin position="8"/>
        <end position="244"/>
    </location>
</feature>
<evidence type="ECO:0000313" key="4">
    <source>
        <dbReference type="Proteomes" id="UP001186944"/>
    </source>
</evidence>
<dbReference type="Pfam" id="PF00339">
    <property type="entry name" value="Arrestin_N"/>
    <property type="match status" value="1"/>
</dbReference>
<dbReference type="PANTHER" id="PTHR11188:SF176">
    <property type="entry name" value="ARRESTIN DOMAIN-CONTAINING PROTEIN 1"/>
    <property type="match status" value="1"/>
</dbReference>
<dbReference type="Pfam" id="PF02752">
    <property type="entry name" value="Arrestin_C"/>
    <property type="match status" value="1"/>
</dbReference>
<sequence length="327" mass="35908">MFETKVKSFDIVLASPSGIFYGGQQVAGKVVLVVENDLKAREIVLAFQGWAHVHWSERHGSGKNRRTVHYRSNETYFDYCVALVPKGQEDHVLRPGRYEYPFAFNLPPNTPTSFESHTGRVRYMLKANIDRPWAFDTDTNCLITVLTPLDLNATPEATECVYKTPRKSKSVYSTAGECLLGELGENKPMQIHGSRLIVPPLPPSGLIGCNIIDVHYYVQLNVVPSGAAFDLNVMVPLIIGSIPLASTVEQYGVPPPIQQSTLVTPSAPAPPSAPSNIPAPSYAQSYFGPSSIFEEEAQQATETSANAVGPAQEANTWAPSYSYYNWN</sequence>
<dbReference type="AlphaFoldDB" id="A0AA88Y327"/>
<name>A0AA88Y327_PINIB</name>
<organism evidence="3 4">
    <name type="scientific">Pinctada imbricata</name>
    <name type="common">Atlantic pearl-oyster</name>
    <name type="synonym">Pinctada martensii</name>
    <dbReference type="NCBI Taxonomy" id="66713"/>
    <lineage>
        <taxon>Eukaryota</taxon>
        <taxon>Metazoa</taxon>
        <taxon>Spiralia</taxon>
        <taxon>Lophotrochozoa</taxon>
        <taxon>Mollusca</taxon>
        <taxon>Bivalvia</taxon>
        <taxon>Autobranchia</taxon>
        <taxon>Pteriomorphia</taxon>
        <taxon>Pterioida</taxon>
        <taxon>Pterioidea</taxon>
        <taxon>Pteriidae</taxon>
        <taxon>Pinctada</taxon>
    </lineage>
</organism>
<dbReference type="GO" id="GO:0005737">
    <property type="term" value="C:cytoplasm"/>
    <property type="evidence" value="ECO:0007669"/>
    <property type="project" value="TreeGrafter"/>
</dbReference>
<dbReference type="InterPro" id="IPR011021">
    <property type="entry name" value="Arrestin-like_N"/>
</dbReference>
<evidence type="ECO:0000256" key="1">
    <source>
        <dbReference type="ARBA" id="ARBA00005298"/>
    </source>
</evidence>
<dbReference type="InterPro" id="IPR050357">
    <property type="entry name" value="Arrestin_domain-protein"/>
</dbReference>
<dbReference type="EMBL" id="VSWD01000007">
    <property type="protein sequence ID" value="KAK3097148.1"/>
    <property type="molecule type" value="Genomic_DNA"/>
</dbReference>
<comment type="caution">
    <text evidence="3">The sequence shown here is derived from an EMBL/GenBank/DDBJ whole genome shotgun (WGS) entry which is preliminary data.</text>
</comment>
<dbReference type="SMART" id="SM01017">
    <property type="entry name" value="Arrestin_C"/>
    <property type="match status" value="1"/>
</dbReference>
<protein>
    <recommendedName>
        <fullName evidence="2">Arrestin C-terminal-like domain-containing protein</fullName>
    </recommendedName>
</protein>
<dbReference type="InterPro" id="IPR011022">
    <property type="entry name" value="Arrestin_C-like"/>
</dbReference>
<dbReference type="GO" id="GO:0015031">
    <property type="term" value="P:protein transport"/>
    <property type="evidence" value="ECO:0007669"/>
    <property type="project" value="TreeGrafter"/>
</dbReference>
<evidence type="ECO:0000313" key="3">
    <source>
        <dbReference type="EMBL" id="KAK3097148.1"/>
    </source>
</evidence>
<gene>
    <name evidence="3" type="ORF">FSP39_006820</name>
</gene>
<evidence type="ECO:0000259" key="2">
    <source>
        <dbReference type="SMART" id="SM01017"/>
    </source>
</evidence>
<keyword evidence="4" id="KW-1185">Reference proteome</keyword>
<reference evidence="3" key="1">
    <citation type="submission" date="2019-08" db="EMBL/GenBank/DDBJ databases">
        <title>The improved chromosome-level genome for the pearl oyster Pinctada fucata martensii using PacBio sequencing and Hi-C.</title>
        <authorList>
            <person name="Zheng Z."/>
        </authorList>
    </citation>
    <scope>NUCLEOTIDE SEQUENCE</scope>
    <source>
        <strain evidence="3">ZZ-2019</strain>
        <tissue evidence="3">Adductor muscle</tissue>
    </source>
</reference>
<comment type="similarity">
    <text evidence="1">Belongs to the arrestin family.</text>
</comment>
<accession>A0AA88Y327</accession>
<dbReference type="InterPro" id="IPR014752">
    <property type="entry name" value="Arrestin-like_C"/>
</dbReference>
<dbReference type="SUPFAM" id="SSF81296">
    <property type="entry name" value="E set domains"/>
    <property type="match status" value="2"/>
</dbReference>